<proteinExistence type="predicted"/>
<dbReference type="RefSeq" id="WP_189435764.1">
    <property type="nucleotide sequence ID" value="NZ_BMXE01000002.1"/>
</dbReference>
<dbReference type="Proteomes" id="UP000637980">
    <property type="component" value="Unassembled WGS sequence"/>
</dbReference>
<dbReference type="InterPro" id="IPR028098">
    <property type="entry name" value="Glyco_trans_4-like_N"/>
</dbReference>
<dbReference type="PANTHER" id="PTHR45947:SF3">
    <property type="entry name" value="SULFOQUINOVOSYL TRANSFERASE SQD2"/>
    <property type="match status" value="1"/>
</dbReference>
<dbReference type="Pfam" id="PF13439">
    <property type="entry name" value="Glyco_transf_4"/>
    <property type="match status" value="1"/>
</dbReference>
<feature type="domain" description="Glycosyltransferase subfamily 4-like N-terminal" evidence="1">
    <location>
        <begin position="19"/>
        <end position="163"/>
    </location>
</feature>
<sequence length="357" mass="39414">MSKTNVVDYRLICVSDSRGLQRYTARLANALAATDRMRLSVAGQAALMQLLGDNIEMMELPKGRRSPRTLLSVARALFGKKSTIIHYQGINLITLILLYIASRLGWRTVLTPHNVATHFPNRIYNAIKWRLWRGFDMVVLHTEAELELVPANLRERVAIIPHGEYAPTKQGNPASADIVEAVKTLGDYVIAPGYVRDDKNIDYLIANASLFKKIGMTLVVAGRNQSSFSSEQIATAGRYFDGFLTDADLEHLIANAAAVVLPYDKVSESGVLHQALSVGTPVIASDIPGFRERIREGDNGLFLEELSSASLEAALGKLAMIGFDCAKIRQEHLVAFSWDAIAEQLVEKLDERSLSHQ</sequence>
<keyword evidence="3" id="KW-1185">Reference proteome</keyword>
<dbReference type="PANTHER" id="PTHR45947">
    <property type="entry name" value="SULFOQUINOVOSYL TRANSFERASE SQD2"/>
    <property type="match status" value="1"/>
</dbReference>
<protein>
    <recommendedName>
        <fullName evidence="1">Glycosyltransferase subfamily 4-like N-terminal domain-containing protein</fullName>
    </recommendedName>
</protein>
<gene>
    <name evidence="2" type="ORF">GCM10007094_10780</name>
</gene>
<name>A0ABQ3E3K2_9HYPH</name>
<dbReference type="SUPFAM" id="SSF53756">
    <property type="entry name" value="UDP-Glycosyltransferase/glycogen phosphorylase"/>
    <property type="match status" value="1"/>
</dbReference>
<dbReference type="Pfam" id="PF13692">
    <property type="entry name" value="Glyco_trans_1_4"/>
    <property type="match status" value="1"/>
</dbReference>
<dbReference type="Gene3D" id="3.40.50.2000">
    <property type="entry name" value="Glycogen Phosphorylase B"/>
    <property type="match status" value="2"/>
</dbReference>
<accession>A0ABQ3E3K2</accession>
<dbReference type="EMBL" id="BMXE01000002">
    <property type="protein sequence ID" value="GHB24574.1"/>
    <property type="molecule type" value="Genomic_DNA"/>
</dbReference>
<comment type="caution">
    <text evidence="2">The sequence shown here is derived from an EMBL/GenBank/DDBJ whole genome shotgun (WGS) entry which is preliminary data.</text>
</comment>
<dbReference type="CDD" id="cd03801">
    <property type="entry name" value="GT4_PimA-like"/>
    <property type="match status" value="1"/>
</dbReference>
<evidence type="ECO:0000313" key="3">
    <source>
        <dbReference type="Proteomes" id="UP000637980"/>
    </source>
</evidence>
<evidence type="ECO:0000313" key="2">
    <source>
        <dbReference type="EMBL" id="GHB24574.1"/>
    </source>
</evidence>
<dbReference type="InterPro" id="IPR050194">
    <property type="entry name" value="Glycosyltransferase_grp1"/>
</dbReference>
<reference evidence="3" key="1">
    <citation type="journal article" date="2019" name="Int. J. Syst. Evol. Microbiol.">
        <title>The Global Catalogue of Microorganisms (GCM) 10K type strain sequencing project: providing services to taxonomists for standard genome sequencing and annotation.</title>
        <authorList>
            <consortium name="The Broad Institute Genomics Platform"/>
            <consortium name="The Broad Institute Genome Sequencing Center for Infectious Disease"/>
            <person name="Wu L."/>
            <person name="Ma J."/>
        </authorList>
    </citation>
    <scope>NUCLEOTIDE SEQUENCE [LARGE SCALE GENOMIC DNA]</scope>
    <source>
        <strain evidence="3">KCTC 12861</strain>
    </source>
</reference>
<organism evidence="2 3">
    <name type="scientific">Pseudovibrio japonicus</name>
    <dbReference type="NCBI Taxonomy" id="366534"/>
    <lineage>
        <taxon>Bacteria</taxon>
        <taxon>Pseudomonadati</taxon>
        <taxon>Pseudomonadota</taxon>
        <taxon>Alphaproteobacteria</taxon>
        <taxon>Hyphomicrobiales</taxon>
        <taxon>Stappiaceae</taxon>
        <taxon>Pseudovibrio</taxon>
    </lineage>
</organism>
<evidence type="ECO:0000259" key="1">
    <source>
        <dbReference type="Pfam" id="PF13439"/>
    </source>
</evidence>